<dbReference type="eggNOG" id="KOG1225">
    <property type="taxonomic scope" value="Eukaryota"/>
</dbReference>
<dbReference type="OrthoDB" id="6375837at2759"/>
<dbReference type="InterPro" id="IPR000742">
    <property type="entry name" value="EGF"/>
</dbReference>
<evidence type="ECO:0000256" key="3">
    <source>
        <dbReference type="ARBA" id="ARBA00023157"/>
    </source>
</evidence>
<feature type="disulfide bond" evidence="4">
    <location>
        <begin position="187"/>
        <end position="196"/>
    </location>
</feature>
<dbReference type="HOGENOM" id="CLU_935596_0_0_1"/>
<feature type="disulfide bond" evidence="4">
    <location>
        <begin position="160"/>
        <end position="170"/>
    </location>
</feature>
<dbReference type="RefSeq" id="XP_009020632.1">
    <property type="nucleotide sequence ID" value="XM_009022384.1"/>
</dbReference>
<dbReference type="EMBL" id="AMQM01005093">
    <property type="status" value="NOT_ANNOTATED_CDS"/>
    <property type="molecule type" value="Genomic_DNA"/>
</dbReference>
<reference evidence="7" key="3">
    <citation type="submission" date="2015-06" db="UniProtKB">
        <authorList>
            <consortium name="EnsemblMetazoa"/>
        </authorList>
    </citation>
    <scope>IDENTIFICATION</scope>
</reference>
<dbReference type="Pfam" id="PF25024">
    <property type="entry name" value="EGF_TEN"/>
    <property type="match status" value="1"/>
</dbReference>
<dbReference type="AlphaFoldDB" id="T1G4I8"/>
<organism evidence="7 8">
    <name type="scientific">Helobdella robusta</name>
    <name type="common">Californian leech</name>
    <dbReference type="NCBI Taxonomy" id="6412"/>
    <lineage>
        <taxon>Eukaryota</taxon>
        <taxon>Metazoa</taxon>
        <taxon>Spiralia</taxon>
        <taxon>Lophotrochozoa</taxon>
        <taxon>Annelida</taxon>
        <taxon>Clitellata</taxon>
        <taxon>Hirudinea</taxon>
        <taxon>Rhynchobdellida</taxon>
        <taxon>Glossiphoniidae</taxon>
        <taxon>Helobdella</taxon>
    </lineage>
</organism>
<keyword evidence="2" id="KW-0677">Repeat</keyword>
<accession>T1G4I8</accession>
<dbReference type="Pfam" id="PF23106">
    <property type="entry name" value="EGF_Teneurin"/>
    <property type="match status" value="1"/>
</dbReference>
<dbReference type="PROSITE" id="PS01186">
    <property type="entry name" value="EGF_2"/>
    <property type="match status" value="3"/>
</dbReference>
<dbReference type="PANTHER" id="PTHR11219">
    <property type="entry name" value="TENEURIN AND N-ACETYLGLUCOSAMINE-1-PHOSPHODIESTER ALPHA-N-ACETYLGLUCOSAMINIDASE"/>
    <property type="match status" value="1"/>
</dbReference>
<dbReference type="Gene3D" id="2.10.25.10">
    <property type="entry name" value="Laminin"/>
    <property type="match status" value="4"/>
</dbReference>
<keyword evidence="3 4" id="KW-1015">Disulfide bond</keyword>
<reference evidence="6 8" key="2">
    <citation type="journal article" date="2013" name="Nature">
        <title>Insights into bilaterian evolution from three spiralian genomes.</title>
        <authorList>
            <person name="Simakov O."/>
            <person name="Marletaz F."/>
            <person name="Cho S.J."/>
            <person name="Edsinger-Gonzales E."/>
            <person name="Havlak P."/>
            <person name="Hellsten U."/>
            <person name="Kuo D.H."/>
            <person name="Larsson T."/>
            <person name="Lv J."/>
            <person name="Arendt D."/>
            <person name="Savage R."/>
            <person name="Osoegawa K."/>
            <person name="de Jong P."/>
            <person name="Grimwood J."/>
            <person name="Chapman J.A."/>
            <person name="Shapiro H."/>
            <person name="Aerts A."/>
            <person name="Otillar R.P."/>
            <person name="Terry A.Y."/>
            <person name="Boore J.L."/>
            <person name="Grigoriev I.V."/>
            <person name="Lindberg D.R."/>
            <person name="Seaver E.C."/>
            <person name="Weisblat D.A."/>
            <person name="Putnam N.H."/>
            <person name="Rokhsar D.S."/>
        </authorList>
    </citation>
    <scope>NUCLEOTIDE SEQUENCE</scope>
</reference>
<evidence type="ECO:0000313" key="8">
    <source>
        <dbReference type="Proteomes" id="UP000015101"/>
    </source>
</evidence>
<name>T1G4I8_HELRO</name>
<evidence type="ECO:0000313" key="6">
    <source>
        <dbReference type="EMBL" id="ESO01396.1"/>
    </source>
</evidence>
<dbReference type="Gene3D" id="2.60.120.260">
    <property type="entry name" value="Galactose-binding domain-like"/>
    <property type="match status" value="1"/>
</dbReference>
<protein>
    <recommendedName>
        <fullName evidence="5">EGF-like domain-containing protein</fullName>
    </recommendedName>
</protein>
<dbReference type="InterPro" id="IPR051216">
    <property type="entry name" value="Teneurin"/>
</dbReference>
<dbReference type="EMBL" id="KB096785">
    <property type="protein sequence ID" value="ESO01396.1"/>
    <property type="molecule type" value="Genomic_DNA"/>
</dbReference>
<dbReference type="InParanoid" id="T1G4I8"/>
<evidence type="ECO:0000259" key="5">
    <source>
        <dbReference type="PROSITE" id="PS50026"/>
    </source>
</evidence>
<dbReference type="Proteomes" id="UP000015101">
    <property type="component" value="Unassembled WGS sequence"/>
</dbReference>
<dbReference type="SMART" id="SM00181">
    <property type="entry name" value="EGF"/>
    <property type="match status" value="5"/>
</dbReference>
<dbReference type="EnsemblMetazoa" id="HelroT81791">
    <property type="protein sequence ID" value="HelroP81791"/>
    <property type="gene ID" value="HelroG81791"/>
</dbReference>
<dbReference type="STRING" id="6412.T1G4I8"/>
<dbReference type="GeneID" id="20215986"/>
<evidence type="ECO:0000256" key="2">
    <source>
        <dbReference type="ARBA" id="ARBA00022737"/>
    </source>
</evidence>
<dbReference type="PANTHER" id="PTHR11219:SF69">
    <property type="entry name" value="TENEURIN-A"/>
    <property type="match status" value="1"/>
</dbReference>
<dbReference type="PROSITE" id="PS00022">
    <property type="entry name" value="EGF_1"/>
    <property type="match status" value="2"/>
</dbReference>
<evidence type="ECO:0000313" key="7">
    <source>
        <dbReference type="EnsemblMetazoa" id="HelroP81791"/>
    </source>
</evidence>
<evidence type="ECO:0000256" key="1">
    <source>
        <dbReference type="ARBA" id="ARBA00022536"/>
    </source>
</evidence>
<reference evidence="8" key="1">
    <citation type="submission" date="2012-12" db="EMBL/GenBank/DDBJ databases">
        <authorList>
            <person name="Hellsten U."/>
            <person name="Grimwood J."/>
            <person name="Chapman J.A."/>
            <person name="Shapiro H."/>
            <person name="Aerts A."/>
            <person name="Otillar R.P."/>
            <person name="Terry A.Y."/>
            <person name="Boore J.L."/>
            <person name="Simakov O."/>
            <person name="Marletaz F."/>
            <person name="Cho S.-J."/>
            <person name="Edsinger-Gonzales E."/>
            <person name="Havlak P."/>
            <person name="Kuo D.-H."/>
            <person name="Larsson T."/>
            <person name="Lv J."/>
            <person name="Arendt D."/>
            <person name="Savage R."/>
            <person name="Osoegawa K."/>
            <person name="de Jong P."/>
            <person name="Lindberg D.R."/>
            <person name="Seaver E.C."/>
            <person name="Weisblat D.A."/>
            <person name="Putnam N.H."/>
            <person name="Grigoriev I.V."/>
            <person name="Rokhsar D.S."/>
        </authorList>
    </citation>
    <scope>NUCLEOTIDE SEQUENCE</scope>
</reference>
<evidence type="ECO:0000256" key="4">
    <source>
        <dbReference type="PROSITE-ProRule" id="PRU00076"/>
    </source>
</evidence>
<proteinExistence type="predicted"/>
<keyword evidence="8" id="KW-1185">Reference proteome</keyword>
<dbReference type="CTD" id="20215986"/>
<feature type="domain" description="EGF-like" evidence="5">
    <location>
        <begin position="156"/>
        <end position="197"/>
    </location>
</feature>
<comment type="caution">
    <text evidence="4">Lacks conserved residue(s) required for the propagation of feature annotation.</text>
</comment>
<sequence length="298" mass="32260">DCGHNCSNKGDCVGGRCRCQYGFAGRYCQEAACVKECNGRGLHASGHCICNDGWMGSDCGLQVNTKNQILCRNGGVCYDGRCLCPVGFAGESCSVEVCDPPCVNGYCKDRKCVCFDGYAGMNCSIRRCDTRCSGIRGTCHDGVCICGAGWYGTHCSMDGCPNACSSRGKCEMISLPPPPSYSTSCRCDNGWSGSSCNVPVEYQCDDKIDNDQDTLVDCNDPDCCSVSKCMNTILCKSATEPHNQLRRNEASCSTEAFYERVKFLVDAQNVQLSAHKDVFNDSLVVLLVFVWLVGWLVG</sequence>
<dbReference type="OMA" id="MNDESEW"/>
<gene>
    <name evidence="7" type="primary">20215986</name>
    <name evidence="6" type="ORF">HELRODRAFT_81791</name>
</gene>
<dbReference type="KEGG" id="hro:HELRODRAFT_81791"/>
<dbReference type="SUPFAM" id="SSF57196">
    <property type="entry name" value="EGF/Laminin"/>
    <property type="match status" value="1"/>
</dbReference>
<dbReference type="PROSITE" id="PS50026">
    <property type="entry name" value="EGF_3"/>
    <property type="match status" value="1"/>
</dbReference>
<keyword evidence="1 4" id="KW-0245">EGF-like domain</keyword>